<dbReference type="InterPro" id="IPR036388">
    <property type="entry name" value="WH-like_DNA-bd_sf"/>
</dbReference>
<dbReference type="RefSeq" id="WP_246018167.1">
    <property type="nucleotide sequence ID" value="NZ_BAAARP010000001.1"/>
</dbReference>
<dbReference type="InterPro" id="IPR041657">
    <property type="entry name" value="HTH_17"/>
</dbReference>
<dbReference type="SUPFAM" id="SSF46955">
    <property type="entry name" value="Putative DNA-binding domain"/>
    <property type="match status" value="1"/>
</dbReference>
<reference evidence="2 3" key="1">
    <citation type="submission" date="2019-03" db="EMBL/GenBank/DDBJ databases">
        <title>Genomic Encyclopedia of Archaeal and Bacterial Type Strains, Phase II (KMG-II): from individual species to whole genera.</title>
        <authorList>
            <person name="Goeker M."/>
        </authorList>
    </citation>
    <scope>NUCLEOTIDE SEQUENCE [LARGE SCALE GENOMIC DNA]</scope>
    <source>
        <strain evidence="2 3">DSM 24782</strain>
    </source>
</reference>
<dbReference type="Gene3D" id="1.10.10.10">
    <property type="entry name" value="Winged helix-like DNA-binding domain superfamily/Winged helix DNA-binding domain"/>
    <property type="match status" value="1"/>
</dbReference>
<dbReference type="AlphaFoldDB" id="A0A4R7FGV7"/>
<keyword evidence="3" id="KW-1185">Reference proteome</keyword>
<dbReference type="Pfam" id="PF12728">
    <property type="entry name" value="HTH_17"/>
    <property type="match status" value="1"/>
</dbReference>
<gene>
    <name evidence="2" type="ORF">CLV52_3018</name>
</gene>
<accession>A0A4R7FGV7</accession>
<protein>
    <submittedName>
        <fullName evidence="2">Helix-turn-helix protein</fullName>
    </submittedName>
</protein>
<sequence length="89" mass="10104">MSTFEEIVRRIVREEIRAALEELQLAASPAPAPVQSLLGTRAAAERLGVAPATLRDWRVDRKGPPAVKYGRLVKYRVEDLDHWIADQRR</sequence>
<dbReference type="InterPro" id="IPR009061">
    <property type="entry name" value="DNA-bd_dom_put_sf"/>
</dbReference>
<dbReference type="EMBL" id="SOAM01000003">
    <property type="protein sequence ID" value="TDS75907.1"/>
    <property type="molecule type" value="Genomic_DNA"/>
</dbReference>
<organism evidence="2 3">
    <name type="scientific">Amnibacterium kyonggiense</name>
    <dbReference type="NCBI Taxonomy" id="595671"/>
    <lineage>
        <taxon>Bacteria</taxon>
        <taxon>Bacillati</taxon>
        <taxon>Actinomycetota</taxon>
        <taxon>Actinomycetes</taxon>
        <taxon>Micrococcales</taxon>
        <taxon>Microbacteriaceae</taxon>
        <taxon>Amnibacterium</taxon>
    </lineage>
</organism>
<evidence type="ECO:0000313" key="3">
    <source>
        <dbReference type="Proteomes" id="UP000295344"/>
    </source>
</evidence>
<feature type="domain" description="Helix-turn-helix" evidence="1">
    <location>
        <begin position="37"/>
        <end position="88"/>
    </location>
</feature>
<comment type="caution">
    <text evidence="2">The sequence shown here is derived from an EMBL/GenBank/DDBJ whole genome shotgun (WGS) entry which is preliminary data.</text>
</comment>
<name>A0A4R7FGV7_9MICO</name>
<dbReference type="Proteomes" id="UP000295344">
    <property type="component" value="Unassembled WGS sequence"/>
</dbReference>
<evidence type="ECO:0000313" key="2">
    <source>
        <dbReference type="EMBL" id="TDS75907.1"/>
    </source>
</evidence>
<evidence type="ECO:0000259" key="1">
    <source>
        <dbReference type="Pfam" id="PF12728"/>
    </source>
</evidence>
<proteinExistence type="predicted"/>